<accession>A0ABS7AG78</accession>
<dbReference type="RefSeq" id="WP_219764915.1">
    <property type="nucleotide sequence ID" value="NZ_JAHYBZ010000007.1"/>
</dbReference>
<protein>
    <submittedName>
        <fullName evidence="2">Uncharacterized protein</fullName>
    </submittedName>
</protein>
<evidence type="ECO:0000256" key="1">
    <source>
        <dbReference type="SAM" id="MobiDB-lite"/>
    </source>
</evidence>
<evidence type="ECO:0000313" key="3">
    <source>
        <dbReference type="Proteomes" id="UP001196565"/>
    </source>
</evidence>
<reference evidence="2 3" key="1">
    <citation type="submission" date="2021-07" db="EMBL/GenBank/DDBJ databases">
        <authorList>
            <person name="So Y."/>
        </authorList>
    </citation>
    <scope>NUCLEOTIDE SEQUENCE [LARGE SCALE GENOMIC DNA]</scope>
    <source>
        <strain evidence="2 3">HJA6</strain>
    </source>
</reference>
<sequence>MAAKGKARAKQKPEDLSRPSKWRLQHGGFGEAVREADPETGTPVQHRRAVDTLGAMLANGTISPEMHEAGCVFRTQFRSAALDGVRTTQLIRMPKGAGATLTERQVAARDKVATALDALGGPGSPGGSAAWHVLGLECSIREWAMSQGWQGKPIAPAQAQGMFTAALSVLAVHYGLVRRMREAA</sequence>
<dbReference type="EMBL" id="JAHYBZ010000007">
    <property type="protein sequence ID" value="MBW6400325.1"/>
    <property type="molecule type" value="Genomic_DNA"/>
</dbReference>
<proteinExistence type="predicted"/>
<dbReference type="Proteomes" id="UP001196565">
    <property type="component" value="Unassembled WGS sequence"/>
</dbReference>
<evidence type="ECO:0000313" key="2">
    <source>
        <dbReference type="EMBL" id="MBW6400325.1"/>
    </source>
</evidence>
<feature type="compositionally biased region" description="Basic residues" evidence="1">
    <location>
        <begin position="1"/>
        <end position="10"/>
    </location>
</feature>
<keyword evidence="3" id="KW-1185">Reference proteome</keyword>
<name>A0ABS7AG78_9PROT</name>
<gene>
    <name evidence="2" type="ORF">KPL78_20865</name>
</gene>
<organism evidence="2 3">
    <name type="scientific">Roseomonas alba</name>
    <dbReference type="NCBI Taxonomy" id="2846776"/>
    <lineage>
        <taxon>Bacteria</taxon>
        <taxon>Pseudomonadati</taxon>
        <taxon>Pseudomonadota</taxon>
        <taxon>Alphaproteobacteria</taxon>
        <taxon>Acetobacterales</taxon>
        <taxon>Roseomonadaceae</taxon>
        <taxon>Roseomonas</taxon>
    </lineage>
</organism>
<feature type="region of interest" description="Disordered" evidence="1">
    <location>
        <begin position="1"/>
        <end position="25"/>
    </location>
</feature>
<comment type="caution">
    <text evidence="2">The sequence shown here is derived from an EMBL/GenBank/DDBJ whole genome shotgun (WGS) entry which is preliminary data.</text>
</comment>